<evidence type="ECO:0000259" key="4">
    <source>
        <dbReference type="PROSITE" id="PS50961"/>
    </source>
</evidence>
<dbReference type="PROSITE" id="PS50961">
    <property type="entry name" value="HTH_LA"/>
    <property type="match status" value="1"/>
</dbReference>
<sequence length="57" mass="6681">MSSGGDAACVNQNEKKENEKKKRSRVKQLLAEVKKQVEFWFGDVNLHKDRFMKNIIE</sequence>
<evidence type="ECO:0000313" key="6">
    <source>
        <dbReference type="Proteomes" id="UP001529510"/>
    </source>
</evidence>
<keyword evidence="6" id="KW-1185">Reference proteome</keyword>
<feature type="region of interest" description="Disordered" evidence="3">
    <location>
        <begin position="1"/>
        <end position="24"/>
    </location>
</feature>
<dbReference type="Proteomes" id="UP001529510">
    <property type="component" value="Unassembled WGS sequence"/>
</dbReference>
<keyword evidence="1 2" id="KW-0694">RNA-binding</keyword>
<dbReference type="InterPro" id="IPR006630">
    <property type="entry name" value="La_HTH"/>
</dbReference>
<dbReference type="EMBL" id="JAMKFB020000007">
    <property type="protein sequence ID" value="KAL0188161.1"/>
    <property type="molecule type" value="Genomic_DNA"/>
</dbReference>
<proteinExistence type="predicted"/>
<evidence type="ECO:0000313" key="5">
    <source>
        <dbReference type="EMBL" id="KAL0188161.1"/>
    </source>
</evidence>
<organism evidence="5 6">
    <name type="scientific">Cirrhinus mrigala</name>
    <name type="common">Mrigala</name>
    <dbReference type="NCBI Taxonomy" id="683832"/>
    <lineage>
        <taxon>Eukaryota</taxon>
        <taxon>Metazoa</taxon>
        <taxon>Chordata</taxon>
        <taxon>Craniata</taxon>
        <taxon>Vertebrata</taxon>
        <taxon>Euteleostomi</taxon>
        <taxon>Actinopterygii</taxon>
        <taxon>Neopterygii</taxon>
        <taxon>Teleostei</taxon>
        <taxon>Ostariophysi</taxon>
        <taxon>Cypriniformes</taxon>
        <taxon>Cyprinidae</taxon>
        <taxon>Labeoninae</taxon>
        <taxon>Labeonini</taxon>
        <taxon>Cirrhinus</taxon>
    </lineage>
</organism>
<dbReference type="Gene3D" id="1.10.10.10">
    <property type="entry name" value="Winged helix-like DNA-binding domain superfamily/Winged helix DNA-binding domain"/>
    <property type="match status" value="1"/>
</dbReference>
<evidence type="ECO:0000256" key="3">
    <source>
        <dbReference type="SAM" id="MobiDB-lite"/>
    </source>
</evidence>
<accession>A0ABD0QSD7</accession>
<dbReference type="AlphaFoldDB" id="A0ABD0QSD7"/>
<feature type="non-terminal residue" evidence="5">
    <location>
        <position position="57"/>
    </location>
</feature>
<dbReference type="InterPro" id="IPR036388">
    <property type="entry name" value="WH-like_DNA-bd_sf"/>
</dbReference>
<name>A0ABD0QSD7_CIRMR</name>
<dbReference type="GO" id="GO:0003723">
    <property type="term" value="F:RNA binding"/>
    <property type="evidence" value="ECO:0007669"/>
    <property type="project" value="UniProtKB-UniRule"/>
</dbReference>
<comment type="caution">
    <text evidence="5">The sequence shown here is derived from an EMBL/GenBank/DDBJ whole genome shotgun (WGS) entry which is preliminary data.</text>
</comment>
<gene>
    <name evidence="5" type="ORF">M9458_015260</name>
</gene>
<dbReference type="InterPro" id="IPR036390">
    <property type="entry name" value="WH_DNA-bd_sf"/>
</dbReference>
<protein>
    <recommendedName>
        <fullName evidence="4">HTH La-type RNA-binding domain-containing protein</fullName>
    </recommendedName>
</protein>
<evidence type="ECO:0000256" key="2">
    <source>
        <dbReference type="PROSITE-ProRule" id="PRU00332"/>
    </source>
</evidence>
<evidence type="ECO:0000256" key="1">
    <source>
        <dbReference type="ARBA" id="ARBA00022884"/>
    </source>
</evidence>
<feature type="domain" description="HTH La-type RNA-binding" evidence="4">
    <location>
        <begin position="23"/>
        <end position="57"/>
    </location>
</feature>
<dbReference type="SUPFAM" id="SSF46785">
    <property type="entry name" value="Winged helix' DNA-binding domain"/>
    <property type="match status" value="1"/>
</dbReference>
<reference evidence="5 6" key="1">
    <citation type="submission" date="2024-05" db="EMBL/GenBank/DDBJ databases">
        <title>Genome sequencing and assembly of Indian major carp, Cirrhinus mrigala (Hamilton, 1822).</title>
        <authorList>
            <person name="Mohindra V."/>
            <person name="Chowdhury L.M."/>
            <person name="Lal K."/>
            <person name="Jena J.K."/>
        </authorList>
    </citation>
    <scope>NUCLEOTIDE SEQUENCE [LARGE SCALE GENOMIC DNA]</scope>
    <source>
        <strain evidence="5">CM1030</strain>
        <tissue evidence="5">Blood</tissue>
    </source>
</reference>